<feature type="region of interest" description="Disordered" evidence="1">
    <location>
        <begin position="84"/>
        <end position="103"/>
    </location>
</feature>
<organism evidence="2 3">
    <name type="scientific">Aspergillus pseudocaelatus</name>
    <dbReference type="NCBI Taxonomy" id="1825620"/>
    <lineage>
        <taxon>Eukaryota</taxon>
        <taxon>Fungi</taxon>
        <taxon>Dikarya</taxon>
        <taxon>Ascomycota</taxon>
        <taxon>Pezizomycotina</taxon>
        <taxon>Eurotiomycetes</taxon>
        <taxon>Eurotiomycetidae</taxon>
        <taxon>Eurotiales</taxon>
        <taxon>Aspergillaceae</taxon>
        <taxon>Aspergillus</taxon>
        <taxon>Aspergillus subgen. Circumdati</taxon>
    </lineage>
</organism>
<proteinExistence type="predicted"/>
<evidence type="ECO:0000313" key="2">
    <source>
        <dbReference type="EMBL" id="KAE8422816.1"/>
    </source>
</evidence>
<reference evidence="2 3" key="1">
    <citation type="submission" date="2019-04" db="EMBL/GenBank/DDBJ databases">
        <authorList>
            <consortium name="DOE Joint Genome Institute"/>
            <person name="Mondo S."/>
            <person name="Kjaerbolling I."/>
            <person name="Vesth T."/>
            <person name="Frisvad J.C."/>
            <person name="Nybo J.L."/>
            <person name="Theobald S."/>
            <person name="Kildgaard S."/>
            <person name="Isbrandt T."/>
            <person name="Kuo A."/>
            <person name="Sato A."/>
            <person name="Lyhne E.K."/>
            <person name="Kogle M.E."/>
            <person name="Wiebenga A."/>
            <person name="Kun R.S."/>
            <person name="Lubbers R.J."/>
            <person name="Makela M.R."/>
            <person name="Barry K."/>
            <person name="Chovatia M."/>
            <person name="Clum A."/>
            <person name="Daum C."/>
            <person name="Haridas S."/>
            <person name="He G."/>
            <person name="LaButti K."/>
            <person name="Lipzen A."/>
            <person name="Riley R."/>
            <person name="Salamov A."/>
            <person name="Simmons B.A."/>
            <person name="Magnuson J.K."/>
            <person name="Henrissat B."/>
            <person name="Mortensen U.H."/>
            <person name="Larsen T.O."/>
            <person name="Devries R.P."/>
            <person name="Grigoriev I.V."/>
            <person name="Machida M."/>
            <person name="Baker S.E."/>
            <person name="Andersen M.R."/>
            <person name="Cantor M.N."/>
            <person name="Hua S.X."/>
        </authorList>
    </citation>
    <scope>NUCLEOTIDE SEQUENCE [LARGE SCALE GENOMIC DNA]</scope>
    <source>
        <strain evidence="2 3">CBS 117616</strain>
    </source>
</reference>
<sequence>MTAQGSLSGFGQNFQGRFFADGNQIEVTGSFSQSVGNFQSPNVTLTYESLADLQGTYSIDINASPSYVGADDLKLNLKNAQNKTASISGPMMPPTSGRQAVSGSVRFGWAR</sequence>
<evidence type="ECO:0000313" key="3">
    <source>
        <dbReference type="Proteomes" id="UP000325395"/>
    </source>
</evidence>
<evidence type="ECO:0000256" key="1">
    <source>
        <dbReference type="SAM" id="MobiDB-lite"/>
    </source>
</evidence>
<accession>A0ABQ6X0H2</accession>
<keyword evidence="3" id="KW-1185">Reference proteome</keyword>
<name>A0ABQ6X0H2_9EURO</name>
<dbReference type="Proteomes" id="UP000325395">
    <property type="component" value="Unassembled WGS sequence"/>
</dbReference>
<protein>
    <submittedName>
        <fullName evidence="2">Uncharacterized protein</fullName>
    </submittedName>
</protein>
<gene>
    <name evidence="2" type="ORF">BDV36DRAFT_195236</name>
</gene>
<dbReference type="EMBL" id="ML735692">
    <property type="protein sequence ID" value="KAE8422816.1"/>
    <property type="molecule type" value="Genomic_DNA"/>
</dbReference>